<dbReference type="SUPFAM" id="SSF53448">
    <property type="entry name" value="Nucleotide-diphospho-sugar transferases"/>
    <property type="match status" value="1"/>
</dbReference>
<dbReference type="EMBL" id="VJMF01000040">
    <property type="protein sequence ID" value="TRL33954.1"/>
    <property type="molecule type" value="Genomic_DNA"/>
</dbReference>
<comment type="caution">
    <text evidence="1">The sequence shown here is derived from an EMBL/GenBank/DDBJ whole genome shotgun (WGS) entry which is preliminary data.</text>
</comment>
<dbReference type="Proteomes" id="UP000316781">
    <property type="component" value="Unassembled WGS sequence"/>
</dbReference>
<reference evidence="1 2" key="1">
    <citation type="submission" date="2019-07" db="EMBL/GenBank/DDBJ databases">
        <title>Ln-dependent methylotrophs.</title>
        <authorList>
            <person name="Tani A."/>
        </authorList>
    </citation>
    <scope>NUCLEOTIDE SEQUENCE [LARGE SCALE GENOMIC DNA]</scope>
    <source>
        <strain evidence="1 2">SM89A</strain>
    </source>
</reference>
<dbReference type="InterPro" id="IPR029044">
    <property type="entry name" value="Nucleotide-diphossugar_trans"/>
</dbReference>
<dbReference type="Gene3D" id="3.90.550.10">
    <property type="entry name" value="Spore Coat Polysaccharide Biosynthesis Protein SpsA, Chain A"/>
    <property type="match status" value="1"/>
</dbReference>
<sequence length="237" mass="25778">MHIVVPLAGPDFERADGRVKAEAEVDGAPLLRQTLDTRAWLRSDRASQCNLTFILRDSPVSRRFGEGPLNAWYPKARRVFLSGETQGAALSALAGVALTRSTSEPLCIDLADIQYVSTFEPRRLFADRPDVGAAALTFSSNKPAYSYLRTDETGDVVEAAEKRVISQNASAGTYFFASSTVYLSALAHNLANVDRVAYNGLFYVCPLFNGVLASGLRVVLERAENVRDIKFDAGGPI</sequence>
<dbReference type="AlphaFoldDB" id="A0A549SWD8"/>
<organism evidence="1 2">
    <name type="scientific">Methylosinus sporium</name>
    <dbReference type="NCBI Taxonomy" id="428"/>
    <lineage>
        <taxon>Bacteria</taxon>
        <taxon>Pseudomonadati</taxon>
        <taxon>Pseudomonadota</taxon>
        <taxon>Alphaproteobacteria</taxon>
        <taxon>Hyphomicrobiales</taxon>
        <taxon>Methylocystaceae</taxon>
        <taxon>Methylosinus</taxon>
    </lineage>
</organism>
<dbReference type="RefSeq" id="WP_142862953.1">
    <property type="nucleotide sequence ID" value="NZ_VJMF01000040.1"/>
</dbReference>
<protein>
    <submittedName>
        <fullName evidence="1">Uncharacterized protein</fullName>
    </submittedName>
</protein>
<name>A0A549SWD8_METSR</name>
<accession>A0A549SWD8</accession>
<proteinExistence type="predicted"/>
<evidence type="ECO:0000313" key="1">
    <source>
        <dbReference type="EMBL" id="TRL33954.1"/>
    </source>
</evidence>
<evidence type="ECO:0000313" key="2">
    <source>
        <dbReference type="Proteomes" id="UP000316781"/>
    </source>
</evidence>
<gene>
    <name evidence="1" type="ORF">FM996_10495</name>
</gene>